<reference evidence="15 16" key="1">
    <citation type="submission" date="2021-05" db="EMBL/GenBank/DDBJ databases">
        <title>Genome Assembly of Synthetic Allotetraploid Brassica napus Reveals Homoeologous Exchanges between Subgenomes.</title>
        <authorList>
            <person name="Davis J.T."/>
        </authorList>
    </citation>
    <scope>NUCLEOTIDE SEQUENCE [LARGE SCALE GENOMIC DNA]</scope>
    <source>
        <strain evidence="16">cv. Da-Ae</strain>
        <tissue evidence="15">Seedling</tissue>
    </source>
</reference>
<keyword evidence="3" id="KW-0117">Actin capping</keyword>
<name>A0ABQ7ZVY4_BRANA</name>
<gene>
    <name evidence="15" type="ORF">HID58_060469</name>
</gene>
<evidence type="ECO:0000313" key="15">
    <source>
        <dbReference type="EMBL" id="KAH0884373.1"/>
    </source>
</evidence>
<feature type="region of interest" description="Disordered" evidence="11">
    <location>
        <begin position="489"/>
        <end position="526"/>
    </location>
</feature>
<keyword evidence="5" id="KW-0862">Zinc</keyword>
<dbReference type="Pfam" id="PF00010">
    <property type="entry name" value="HLH"/>
    <property type="match status" value="1"/>
</dbReference>
<feature type="domain" description="HP" evidence="14">
    <location>
        <begin position="542"/>
        <end position="607"/>
    </location>
</feature>
<evidence type="ECO:0000256" key="8">
    <source>
        <dbReference type="ARBA" id="ARBA00023136"/>
    </source>
</evidence>
<dbReference type="InterPro" id="IPR011598">
    <property type="entry name" value="bHLH_dom"/>
</dbReference>
<dbReference type="PRINTS" id="PR00597">
    <property type="entry name" value="GELSOLIN"/>
</dbReference>
<feature type="compositionally biased region" description="Low complexity" evidence="11">
    <location>
        <begin position="493"/>
        <end position="504"/>
    </location>
</feature>
<feature type="domain" description="BHLH" evidence="13">
    <location>
        <begin position="1015"/>
        <end position="1065"/>
    </location>
</feature>
<feature type="compositionally biased region" description="Basic and acidic residues" evidence="11">
    <location>
        <begin position="769"/>
        <end position="792"/>
    </location>
</feature>
<dbReference type="InterPro" id="IPR007123">
    <property type="entry name" value="Gelsolin-like_dom"/>
</dbReference>
<dbReference type="SUPFAM" id="SSF47050">
    <property type="entry name" value="VHP, Villin headpiece domain"/>
    <property type="match status" value="1"/>
</dbReference>
<keyword evidence="5" id="KW-0864">Zinc transport</keyword>
<feature type="region of interest" description="Disordered" evidence="11">
    <location>
        <begin position="388"/>
        <end position="430"/>
    </location>
</feature>
<keyword evidence="4 12" id="KW-0812">Transmembrane</keyword>
<dbReference type="PANTHER" id="PTHR11562">
    <property type="entry name" value="CATION EFFLUX PROTEIN/ ZINC TRANSPORTER"/>
    <property type="match status" value="1"/>
</dbReference>
<keyword evidence="9" id="KW-0804">Transcription</keyword>
<evidence type="ECO:0000259" key="14">
    <source>
        <dbReference type="PROSITE" id="PS51089"/>
    </source>
</evidence>
<feature type="transmembrane region" description="Helical" evidence="12">
    <location>
        <begin position="147"/>
        <end position="168"/>
    </location>
</feature>
<comment type="caution">
    <text evidence="15">The sequence shown here is derived from an EMBL/GenBank/DDBJ whole genome shotgun (WGS) entry which is preliminary data.</text>
</comment>
<evidence type="ECO:0000256" key="1">
    <source>
        <dbReference type="ARBA" id="ARBA00004123"/>
    </source>
</evidence>
<evidence type="ECO:0000256" key="9">
    <source>
        <dbReference type="ARBA" id="ARBA00023163"/>
    </source>
</evidence>
<dbReference type="Pfam" id="PF00626">
    <property type="entry name" value="Gelsolin"/>
    <property type="match status" value="1"/>
</dbReference>
<evidence type="ECO:0008006" key="17">
    <source>
        <dbReference type="Google" id="ProtNLM"/>
    </source>
</evidence>
<evidence type="ECO:0000256" key="12">
    <source>
        <dbReference type="SAM" id="Phobius"/>
    </source>
</evidence>
<dbReference type="InterPro" id="IPR029006">
    <property type="entry name" value="ADF-H/Gelsolin-like_dom_sf"/>
</dbReference>
<feature type="region of interest" description="Disordered" evidence="11">
    <location>
        <begin position="764"/>
        <end position="792"/>
    </location>
</feature>
<dbReference type="SMART" id="SM00153">
    <property type="entry name" value="VHP"/>
    <property type="match status" value="1"/>
</dbReference>
<evidence type="ECO:0000256" key="3">
    <source>
        <dbReference type="ARBA" id="ARBA00022467"/>
    </source>
</evidence>
<dbReference type="InterPro" id="IPR007122">
    <property type="entry name" value="Villin/Gelsolin"/>
</dbReference>
<dbReference type="SUPFAM" id="SSF47459">
    <property type="entry name" value="HLH, helix-loop-helix DNA-binding domain"/>
    <property type="match status" value="1"/>
</dbReference>
<keyword evidence="7" id="KW-0805">Transcription regulation</keyword>
<keyword evidence="5" id="KW-0813">Transport</keyword>
<dbReference type="InterPro" id="IPR002524">
    <property type="entry name" value="Cation_efflux"/>
</dbReference>
<evidence type="ECO:0000256" key="2">
    <source>
        <dbReference type="ARBA" id="ARBA00004141"/>
    </source>
</evidence>
<proteinExistence type="predicted"/>
<evidence type="ECO:0000256" key="10">
    <source>
        <dbReference type="ARBA" id="ARBA00023242"/>
    </source>
</evidence>
<feature type="transmembrane region" description="Helical" evidence="12">
    <location>
        <begin position="112"/>
        <end position="135"/>
    </location>
</feature>
<evidence type="ECO:0000256" key="7">
    <source>
        <dbReference type="ARBA" id="ARBA00023015"/>
    </source>
</evidence>
<sequence>MVSLWNACIKLLHVSNSKHHTLELNGFNKKYRLVCVETACGLSTSSSDDAKERSASIIEVVGGIKANSLAILTDATHLLTDVAAFSISMLSLWASSLEANPRQSYGFFRIEILGALVSIQLIWLLTGILVYEAITRLIQQTNDDVDGFFMVLVAAFGLVVNIIMIVVLGHDHGNGHCHSHSHNHEHGHGIHDHDHGHGDNDEQLLEKPKEGRNINVQGAYLHVLGDLIQSIGIEEVVSVHELHIWAITVGKVLFSCHVKIKQEANDAMVLNKVTDYIWREYSISHVTEIYNFTQDDLMTEDIFIVDCHPEIFVWVGQEVVPKNKLLALTIGENFIEKDSLLEKLSPEAPIYVIMEGGEPSFFTRFFTSWDSSKSSMHGNSFQRKLKIVKNGGTPVADKPKRRTPASYGGRASVPEKSQQRSRTMSLSPDRVRVRGRSPAFNALAATFENQNARNLSTPPPVVRKLYPRSVTPDSARLAPNVDLLSFVGHEASPKTPESPAPESSSKGKEEKKENDKEGEKSMSSKIVSLTIQADAKEGVVDEEDLPAYPYGRLKTTSPDPVTDIDVTRREAYLSSEEFKEKFGMTKEAFYKLPKWKQNKFKMAMDSTRKTACGLSTSSSDDAKERSASMRKLCFVVVLCILFMSIEVVGGIKANSLAILTNATHLLTDVAAFSISMLSLWASSWEANPRQSYGFFRIEILGALVSIQLIWLLTGILVYEAITRLIQQTNDDVDGFFMVLVAAFGLVVNIIMIVVLGHDHGNGHCHSHSHNHEHGHGVHDHDHGHGDNDEKLLEKPKEGRNINVQGAYLHVLGDLIQSIGIEEVVSVHELHIWAITVGKVLFSCHVKIKQEANDAMVLNKVTDYIWREYSISHFLDRKADARSLEVQGFKEVQRFAFKEEEEESMQDTVPFLQMLQSEEPSFLRLLSLQNLKEPWEVESFLSQEGHPHFYQNQVSALYIEGAKQALSSQEADMILLHSSSPQHKRKNSDLLAPDMTREKRKRRKTKPNKNIEEIENQRINHIVVERNRRRRMNEHINSLRSLLPPSYIQRTKHPFVGGAIHYAKVLEQIIQSLESQKRTQQSSGVENRVREDETRVPSIETTVVQNHVNLKVVCRKRQGELIRGIISLEKLRLTVLHLNISTLSRFYVSCCFNLKMEDGCELDSADEIKKVAHQIFDMPMNLNN</sequence>
<dbReference type="Gene3D" id="1.20.1510.10">
    <property type="entry name" value="Cation efflux protein transmembrane domain"/>
    <property type="match status" value="2"/>
</dbReference>
<keyword evidence="8 12" id="KW-0472">Membrane</keyword>
<evidence type="ECO:0000313" key="16">
    <source>
        <dbReference type="Proteomes" id="UP000824890"/>
    </source>
</evidence>
<comment type="subcellular location">
    <subcellularLocation>
        <location evidence="2">Membrane</location>
        <topology evidence="2">Multi-pass membrane protein</topology>
    </subcellularLocation>
    <subcellularLocation>
        <location evidence="1">Nucleus</location>
    </subcellularLocation>
</comment>
<evidence type="ECO:0000259" key="13">
    <source>
        <dbReference type="PROSITE" id="PS50888"/>
    </source>
</evidence>
<dbReference type="Proteomes" id="UP000824890">
    <property type="component" value="Unassembled WGS sequence"/>
</dbReference>
<feature type="region of interest" description="Disordered" evidence="11">
    <location>
        <begin position="977"/>
        <end position="1009"/>
    </location>
</feature>
<dbReference type="SUPFAM" id="SSF55753">
    <property type="entry name" value="Actin depolymerizing proteins"/>
    <property type="match status" value="1"/>
</dbReference>
<dbReference type="PROSITE" id="PS50888">
    <property type="entry name" value="BHLH"/>
    <property type="match status" value="1"/>
</dbReference>
<dbReference type="SMART" id="SM00353">
    <property type="entry name" value="HLH"/>
    <property type="match status" value="1"/>
</dbReference>
<dbReference type="InterPro" id="IPR003128">
    <property type="entry name" value="Villin_headpiece"/>
</dbReference>
<evidence type="ECO:0000256" key="11">
    <source>
        <dbReference type="SAM" id="MobiDB-lite"/>
    </source>
</evidence>
<keyword evidence="5" id="KW-0406">Ion transport</keyword>
<feature type="transmembrane region" description="Helical" evidence="12">
    <location>
        <begin position="735"/>
        <end position="756"/>
    </location>
</feature>
<dbReference type="NCBIfam" id="TIGR01297">
    <property type="entry name" value="CDF"/>
    <property type="match status" value="2"/>
</dbReference>
<dbReference type="InterPro" id="IPR050681">
    <property type="entry name" value="CDF/SLC30A"/>
</dbReference>
<feature type="compositionally biased region" description="Basic residues" evidence="11">
    <location>
        <begin position="997"/>
        <end position="1006"/>
    </location>
</feature>
<dbReference type="EMBL" id="JAGKQM010000014">
    <property type="protein sequence ID" value="KAH0884373.1"/>
    <property type="molecule type" value="Genomic_DNA"/>
</dbReference>
<dbReference type="InterPro" id="IPR036638">
    <property type="entry name" value="HLH_DNA-bd_sf"/>
</dbReference>
<dbReference type="Gene3D" id="4.10.280.10">
    <property type="entry name" value="Helix-loop-helix DNA-binding domain"/>
    <property type="match status" value="1"/>
</dbReference>
<dbReference type="InterPro" id="IPR058533">
    <property type="entry name" value="Cation_efflux_TM"/>
</dbReference>
<dbReference type="CDD" id="cd11291">
    <property type="entry name" value="gelsolin_S6_like"/>
    <property type="match status" value="1"/>
</dbReference>
<keyword evidence="16" id="KW-1185">Reference proteome</keyword>
<feature type="transmembrane region" description="Helical" evidence="12">
    <location>
        <begin position="632"/>
        <end position="651"/>
    </location>
</feature>
<protein>
    <recommendedName>
        <fullName evidence="17">BHLH domain-containing protein</fullName>
    </recommendedName>
</protein>
<evidence type="ECO:0000256" key="5">
    <source>
        <dbReference type="ARBA" id="ARBA00022906"/>
    </source>
</evidence>
<feature type="region of interest" description="Disordered" evidence="11">
    <location>
        <begin position="177"/>
        <end position="204"/>
    </location>
</feature>
<dbReference type="PROSITE" id="PS51089">
    <property type="entry name" value="HP"/>
    <property type="match status" value="1"/>
</dbReference>
<accession>A0ABQ7ZVY4</accession>
<feature type="transmembrane region" description="Helical" evidence="12">
    <location>
        <begin position="693"/>
        <end position="715"/>
    </location>
</feature>
<evidence type="ECO:0000256" key="6">
    <source>
        <dbReference type="ARBA" id="ARBA00022989"/>
    </source>
</evidence>
<dbReference type="Gene3D" id="3.40.20.10">
    <property type="entry name" value="Severin"/>
    <property type="match status" value="1"/>
</dbReference>
<dbReference type="SUPFAM" id="SSF161111">
    <property type="entry name" value="Cation efflux protein transmembrane domain-like"/>
    <property type="match status" value="2"/>
</dbReference>
<keyword evidence="10" id="KW-0539">Nucleus</keyword>
<dbReference type="InterPro" id="IPR027469">
    <property type="entry name" value="Cation_efflux_TMD_sf"/>
</dbReference>
<feature type="compositionally biased region" description="Basic and acidic residues" evidence="11">
    <location>
        <begin position="505"/>
        <end position="522"/>
    </location>
</feature>
<feature type="compositionally biased region" description="Basic and acidic residues" evidence="11">
    <location>
        <begin position="182"/>
        <end position="204"/>
    </location>
</feature>
<keyword evidence="6 12" id="KW-1133">Transmembrane helix</keyword>
<dbReference type="Pfam" id="PF02209">
    <property type="entry name" value="VHP"/>
    <property type="match status" value="1"/>
</dbReference>
<organism evidence="15 16">
    <name type="scientific">Brassica napus</name>
    <name type="common">Rape</name>
    <dbReference type="NCBI Taxonomy" id="3708"/>
    <lineage>
        <taxon>Eukaryota</taxon>
        <taxon>Viridiplantae</taxon>
        <taxon>Streptophyta</taxon>
        <taxon>Embryophyta</taxon>
        <taxon>Tracheophyta</taxon>
        <taxon>Spermatophyta</taxon>
        <taxon>Magnoliopsida</taxon>
        <taxon>eudicotyledons</taxon>
        <taxon>Gunneridae</taxon>
        <taxon>Pentapetalae</taxon>
        <taxon>rosids</taxon>
        <taxon>malvids</taxon>
        <taxon>Brassicales</taxon>
        <taxon>Brassicaceae</taxon>
        <taxon>Brassiceae</taxon>
        <taxon>Brassica</taxon>
    </lineage>
</organism>
<dbReference type="Gene3D" id="1.10.950.10">
    <property type="entry name" value="Villin headpiece domain"/>
    <property type="match status" value="1"/>
</dbReference>
<dbReference type="SMART" id="SM00262">
    <property type="entry name" value="GEL"/>
    <property type="match status" value="1"/>
</dbReference>
<dbReference type="PANTHER" id="PTHR11562:SF97">
    <property type="entry name" value="METAL TOLERANCE PROTEIN A1"/>
    <property type="match status" value="1"/>
</dbReference>
<dbReference type="Pfam" id="PF01545">
    <property type="entry name" value="Cation_efflux"/>
    <property type="match status" value="2"/>
</dbReference>
<dbReference type="InterPro" id="IPR036886">
    <property type="entry name" value="Villin_headpiece_dom_sf"/>
</dbReference>
<evidence type="ECO:0000256" key="4">
    <source>
        <dbReference type="ARBA" id="ARBA00022692"/>
    </source>
</evidence>